<keyword evidence="2" id="KW-0732">Signal</keyword>
<comment type="caution">
    <text evidence="4">The sequence shown here is derived from an EMBL/GenBank/DDBJ whole genome shotgun (WGS) entry which is preliminary data.</text>
</comment>
<protein>
    <submittedName>
        <fullName evidence="4">Glycosyl hydrolase</fullName>
    </submittedName>
</protein>
<name>A0ABS9BT93_9BACT</name>
<evidence type="ECO:0000256" key="1">
    <source>
        <dbReference type="ARBA" id="ARBA00022737"/>
    </source>
</evidence>
<sequence>MHSLLKITSLALCLIFPALVWAQKKQPAAAATQTSGLTSSTFSSLRFRSIGPAVTSGRVSDFAVNPNNHSEYYVATASGGVWKTTNRGVTYTPIFDAQGSYSIGCVTLDPSNPSVVWVGSGENNNQRSVSYGDGVYKSEDGGKTWKNMGLKNSEHISSIIVHPSNPNIIYVGAYGPVWSEGGDRGVYKSTDGGASWTLVKSVSAFTGVNDLVMDPRNPDVLYAAFHQRMRKVFTYIGGGPESALYKTTDGGTTWKKLEGGLPGGELGRIGLAISPVNPDVLYAVVEGDGDKGGIYRSANQGASWEKRSSFFTSGNYYQEVTCDPKNVDRIFITDTYYKVSHDGGKTVQNLGEINKHIDNHCIWIDPNDTNHLLVGCDGGIYETWDFANTYDFKANLPVTQFYKVSTDNDYPFYGVHGGTQDNLSLGGPSRSTSANGIVNADWYVTSLGDGFETQVDQSNPNIIYAQSQYGGLNRFDRKSGEYLPIRPIEKEGDAPYRWNWDAPLLISQHSNTRLYFGANKVFRTDDRGDSWKVISPDLSRQVDRNKFEVMGKIWSVDAIAKNQSTDIFGQTTTIAESKLDEKLLWVGTDDGLIHLTTDGGGTWTKFDNLPGVPAMSYVHQIIASLHDKNVAYVCFNHHRYGDFKPYVLKTSDMGKTWKPIHSDLPVRGSVYSIAEDHVDPNLLFVGTEFGLFFSNTGGTNWIQLKSGLPTIAVRDIEIQRRENDLVLATFGRGFYILDDYALLRNFRSEDLAKTAIIFPVKESLMYIERFPLGLRDKGHLGSNYFSTPNPKPGAVFSYYLKEDIKTMKDKRQEEEQAKFEKQQPVYYPPMDSLRKEDNQPDPYLLFTIKDGKGQVIRHIKAPANQGLNRISWDFRYGSPAPVNNRYTPAPDQLFGGAETGALVMPGQYSVTLSSVVDGVVSELAGPVNFSCKLLEQGSLPTDMAANTAFYQKVTDIRKAVSAANDLFNNMDQRLRNINLALLDMPAPLQAYTKRAYDLQQQMVSMRIKLYGDQSAARREFETLPSINDRVGGIEYAIWNSTAPVPKLYQESYDLAAKQFSAWLTELRSMHTSIEALEKELEINKAPYTPGRWPDWKANE</sequence>
<reference evidence="4 5" key="1">
    <citation type="submission" date="2022-01" db="EMBL/GenBank/DDBJ databases">
        <title>Mariniradius saccharolyticus sp. nov., isolated from sediment of a river.</title>
        <authorList>
            <person name="Liu H."/>
        </authorList>
    </citation>
    <scope>NUCLEOTIDE SEQUENCE [LARGE SCALE GENOMIC DNA]</scope>
    <source>
        <strain evidence="4 5">RY-2</strain>
    </source>
</reference>
<accession>A0ABS9BT93</accession>
<dbReference type="Pfam" id="PF15902">
    <property type="entry name" value="Sortilin-Vps10"/>
    <property type="match status" value="1"/>
</dbReference>
<dbReference type="Proteomes" id="UP001201449">
    <property type="component" value="Unassembled WGS sequence"/>
</dbReference>
<dbReference type="GO" id="GO:0016787">
    <property type="term" value="F:hydrolase activity"/>
    <property type="evidence" value="ECO:0007669"/>
    <property type="project" value="UniProtKB-KW"/>
</dbReference>
<dbReference type="PANTHER" id="PTHR43739:SF5">
    <property type="entry name" value="EXO-ALPHA-SIALIDASE"/>
    <property type="match status" value="1"/>
</dbReference>
<keyword evidence="4" id="KW-0378">Hydrolase</keyword>
<evidence type="ECO:0000259" key="3">
    <source>
        <dbReference type="Pfam" id="PF15902"/>
    </source>
</evidence>
<dbReference type="InterPro" id="IPR031778">
    <property type="entry name" value="Sortilin_N"/>
</dbReference>
<evidence type="ECO:0000313" key="5">
    <source>
        <dbReference type="Proteomes" id="UP001201449"/>
    </source>
</evidence>
<evidence type="ECO:0000313" key="4">
    <source>
        <dbReference type="EMBL" id="MCF1750907.1"/>
    </source>
</evidence>
<dbReference type="InterPro" id="IPR015943">
    <property type="entry name" value="WD40/YVTN_repeat-like_dom_sf"/>
</dbReference>
<evidence type="ECO:0000256" key="2">
    <source>
        <dbReference type="SAM" id="SignalP"/>
    </source>
</evidence>
<dbReference type="RefSeq" id="WP_234860962.1">
    <property type="nucleotide sequence ID" value="NZ_JAKEVZ010000005.1"/>
</dbReference>
<feature type="signal peptide" evidence="2">
    <location>
        <begin position="1"/>
        <end position="22"/>
    </location>
</feature>
<dbReference type="Gene3D" id="2.130.10.10">
    <property type="entry name" value="YVTN repeat-like/Quinoprotein amine dehydrogenase"/>
    <property type="match status" value="4"/>
</dbReference>
<keyword evidence="1" id="KW-0677">Repeat</keyword>
<gene>
    <name evidence="4" type="ORF">L0U89_07465</name>
</gene>
<organism evidence="4 5">
    <name type="scientific">Mariniradius sediminis</name>
    <dbReference type="NCBI Taxonomy" id="2909237"/>
    <lineage>
        <taxon>Bacteria</taxon>
        <taxon>Pseudomonadati</taxon>
        <taxon>Bacteroidota</taxon>
        <taxon>Cytophagia</taxon>
        <taxon>Cytophagales</taxon>
        <taxon>Cyclobacteriaceae</taxon>
        <taxon>Mariniradius</taxon>
    </lineage>
</organism>
<feature type="domain" description="Sortilin N-terminal" evidence="3">
    <location>
        <begin position="135"/>
        <end position="258"/>
    </location>
</feature>
<dbReference type="PANTHER" id="PTHR43739">
    <property type="entry name" value="XYLOGLUCANASE (EUROFUNG)"/>
    <property type="match status" value="1"/>
</dbReference>
<dbReference type="SUPFAM" id="SSF110296">
    <property type="entry name" value="Oligoxyloglucan reducing end-specific cellobiohydrolase"/>
    <property type="match status" value="2"/>
</dbReference>
<proteinExistence type="predicted"/>
<dbReference type="CDD" id="cd15482">
    <property type="entry name" value="Sialidase_non-viral"/>
    <property type="match status" value="1"/>
</dbReference>
<keyword evidence="5" id="KW-1185">Reference proteome</keyword>
<dbReference type="InterPro" id="IPR052025">
    <property type="entry name" value="Xyloglucanase_GH74"/>
</dbReference>
<dbReference type="EMBL" id="JAKEVZ010000005">
    <property type="protein sequence ID" value="MCF1750907.1"/>
    <property type="molecule type" value="Genomic_DNA"/>
</dbReference>
<feature type="chain" id="PRO_5045051097" evidence="2">
    <location>
        <begin position="23"/>
        <end position="1099"/>
    </location>
</feature>